<proteinExistence type="predicted"/>
<evidence type="ECO:0000313" key="2">
    <source>
        <dbReference type="EMBL" id="MDQ0160275.1"/>
    </source>
</evidence>
<feature type="compositionally biased region" description="Basic and acidic residues" evidence="1">
    <location>
        <begin position="35"/>
        <end position="50"/>
    </location>
</feature>
<protein>
    <submittedName>
        <fullName evidence="2">Uncharacterized protein</fullName>
    </submittedName>
</protein>
<feature type="region of interest" description="Disordered" evidence="1">
    <location>
        <begin position="25"/>
        <end position="69"/>
    </location>
</feature>
<comment type="caution">
    <text evidence="2">The sequence shown here is derived from an EMBL/GenBank/DDBJ whole genome shotgun (WGS) entry which is preliminary data.</text>
</comment>
<accession>A0ABT9VHH4</accession>
<evidence type="ECO:0000313" key="3">
    <source>
        <dbReference type="Proteomes" id="UP001224359"/>
    </source>
</evidence>
<keyword evidence="3" id="KW-1185">Reference proteome</keyword>
<dbReference type="RefSeq" id="WP_306977412.1">
    <property type="nucleotide sequence ID" value="NZ_JAUSTQ010000010.1"/>
</dbReference>
<dbReference type="Proteomes" id="UP001224359">
    <property type="component" value="Unassembled WGS sequence"/>
</dbReference>
<gene>
    <name evidence="2" type="ORF">J2S77_002278</name>
</gene>
<organism evidence="2 3">
    <name type="scientific">Alkalibacillus salilacus</name>
    <dbReference type="NCBI Taxonomy" id="284582"/>
    <lineage>
        <taxon>Bacteria</taxon>
        <taxon>Bacillati</taxon>
        <taxon>Bacillota</taxon>
        <taxon>Bacilli</taxon>
        <taxon>Bacillales</taxon>
        <taxon>Bacillaceae</taxon>
        <taxon>Alkalibacillus</taxon>
    </lineage>
</organism>
<feature type="compositionally biased region" description="Basic and acidic residues" evidence="1">
    <location>
        <begin position="57"/>
        <end position="69"/>
    </location>
</feature>
<evidence type="ECO:0000256" key="1">
    <source>
        <dbReference type="SAM" id="MobiDB-lite"/>
    </source>
</evidence>
<name>A0ABT9VHH4_9BACI</name>
<reference evidence="2 3" key="1">
    <citation type="submission" date="2023-07" db="EMBL/GenBank/DDBJ databases">
        <title>Genomic Encyclopedia of Type Strains, Phase IV (KMG-IV): sequencing the most valuable type-strain genomes for metagenomic binning, comparative biology and taxonomic classification.</title>
        <authorList>
            <person name="Goeker M."/>
        </authorList>
    </citation>
    <scope>NUCLEOTIDE SEQUENCE [LARGE SCALE GENOMIC DNA]</scope>
    <source>
        <strain evidence="2 3">DSM 16460</strain>
    </source>
</reference>
<sequence>MGQSKKEIHVNDLIIRAENVVVEPTEKQSQPWIGREVKSEHHHEADTIKGEEDELDDDHHDKRPPFSWI</sequence>
<dbReference type="EMBL" id="JAUSTQ010000010">
    <property type="protein sequence ID" value="MDQ0160275.1"/>
    <property type="molecule type" value="Genomic_DNA"/>
</dbReference>